<dbReference type="PANTHER" id="PTHR22847:SF637">
    <property type="entry name" value="WD REPEAT DOMAIN 5B"/>
    <property type="match status" value="1"/>
</dbReference>
<feature type="repeat" description="WD" evidence="3">
    <location>
        <begin position="14"/>
        <end position="58"/>
    </location>
</feature>
<protein>
    <submittedName>
        <fullName evidence="4">WD40 repeat protein</fullName>
    </submittedName>
</protein>
<keyword evidence="5" id="KW-1185">Reference proteome</keyword>
<dbReference type="Pfam" id="PF00400">
    <property type="entry name" value="WD40"/>
    <property type="match status" value="2"/>
</dbReference>
<evidence type="ECO:0000256" key="2">
    <source>
        <dbReference type="ARBA" id="ARBA00022737"/>
    </source>
</evidence>
<dbReference type="Gene3D" id="2.130.10.10">
    <property type="entry name" value="YVTN repeat-like/Quinoprotein amine dehydrogenase"/>
    <property type="match status" value="1"/>
</dbReference>
<dbReference type="RefSeq" id="WP_185105724.1">
    <property type="nucleotide sequence ID" value="NZ_BAAAXY010000149.1"/>
</dbReference>
<dbReference type="InterPro" id="IPR020472">
    <property type="entry name" value="WD40_PAC1"/>
</dbReference>
<keyword evidence="2" id="KW-0677">Repeat</keyword>
<name>A0A7X0U1I0_9ACTN</name>
<dbReference type="PROSITE" id="PS50082">
    <property type="entry name" value="WD_REPEATS_2"/>
    <property type="match status" value="2"/>
</dbReference>
<dbReference type="SUPFAM" id="SSF50998">
    <property type="entry name" value="Quinoprotein alcohol dehydrogenase-like"/>
    <property type="match status" value="1"/>
</dbReference>
<dbReference type="Proteomes" id="UP000565579">
    <property type="component" value="Unassembled WGS sequence"/>
</dbReference>
<evidence type="ECO:0000313" key="5">
    <source>
        <dbReference type="Proteomes" id="UP000565579"/>
    </source>
</evidence>
<keyword evidence="1 3" id="KW-0853">WD repeat</keyword>
<accession>A0A7X0U1I0</accession>
<feature type="repeat" description="WD" evidence="3">
    <location>
        <begin position="164"/>
        <end position="201"/>
    </location>
</feature>
<sequence>MWNLNTGKYIGKPWWGHHSGVTDIEVTHRADGTPVFVTGTTDSRVRIWNLDTRKPVGKPLNTCFNCTVYGLAIAERGDGQRVVISAVARNFPLDDGSPPATLRIWNLEPGRPLGEPLTPEGDAYHVAVAATTDGDGTPVMVSGGDDRNVVVRGLDTGLPLGGPFTGHTGTISALAVGTREDGTPVVVSGSLDATIRMWSLA</sequence>
<gene>
    <name evidence="4" type="ORF">HD593_006496</name>
</gene>
<evidence type="ECO:0000256" key="1">
    <source>
        <dbReference type="ARBA" id="ARBA00022574"/>
    </source>
</evidence>
<reference evidence="4 5" key="1">
    <citation type="submission" date="2020-08" db="EMBL/GenBank/DDBJ databases">
        <title>Sequencing the genomes of 1000 actinobacteria strains.</title>
        <authorList>
            <person name="Klenk H.-P."/>
        </authorList>
    </citation>
    <scope>NUCLEOTIDE SEQUENCE [LARGE SCALE GENOMIC DNA]</scope>
    <source>
        <strain evidence="4 5">DSM 43768</strain>
    </source>
</reference>
<dbReference type="SMART" id="SM00320">
    <property type="entry name" value="WD40"/>
    <property type="match status" value="2"/>
</dbReference>
<dbReference type="PANTHER" id="PTHR22847">
    <property type="entry name" value="WD40 REPEAT PROTEIN"/>
    <property type="match status" value="1"/>
</dbReference>
<organism evidence="4 5">
    <name type="scientific">Nonomuraea rubra</name>
    <dbReference type="NCBI Taxonomy" id="46180"/>
    <lineage>
        <taxon>Bacteria</taxon>
        <taxon>Bacillati</taxon>
        <taxon>Actinomycetota</taxon>
        <taxon>Actinomycetes</taxon>
        <taxon>Streptosporangiales</taxon>
        <taxon>Streptosporangiaceae</taxon>
        <taxon>Nonomuraea</taxon>
    </lineage>
</organism>
<dbReference type="PROSITE" id="PS50294">
    <property type="entry name" value="WD_REPEATS_REGION"/>
    <property type="match status" value="1"/>
</dbReference>
<dbReference type="InterPro" id="IPR001680">
    <property type="entry name" value="WD40_rpt"/>
</dbReference>
<dbReference type="AlphaFoldDB" id="A0A7X0U1I0"/>
<evidence type="ECO:0000256" key="3">
    <source>
        <dbReference type="PROSITE-ProRule" id="PRU00221"/>
    </source>
</evidence>
<dbReference type="PRINTS" id="PR00320">
    <property type="entry name" value="GPROTEINBRPT"/>
</dbReference>
<dbReference type="EMBL" id="JACHMI010000001">
    <property type="protein sequence ID" value="MBB6551701.1"/>
    <property type="molecule type" value="Genomic_DNA"/>
</dbReference>
<proteinExistence type="predicted"/>
<evidence type="ECO:0000313" key="4">
    <source>
        <dbReference type="EMBL" id="MBB6551701.1"/>
    </source>
</evidence>
<comment type="caution">
    <text evidence="4">The sequence shown here is derived from an EMBL/GenBank/DDBJ whole genome shotgun (WGS) entry which is preliminary data.</text>
</comment>
<dbReference type="InterPro" id="IPR015943">
    <property type="entry name" value="WD40/YVTN_repeat-like_dom_sf"/>
</dbReference>
<dbReference type="InterPro" id="IPR011047">
    <property type="entry name" value="Quinoprotein_ADH-like_sf"/>
</dbReference>